<comment type="caution">
    <text evidence="10">The sequence shown here is derived from an EMBL/GenBank/DDBJ whole genome shotgun (WGS) entry which is preliminary data.</text>
</comment>
<accession>A0A840PIW7</accession>
<feature type="domain" description="ABC transmembrane type-1" evidence="9">
    <location>
        <begin position="136"/>
        <end position="326"/>
    </location>
</feature>
<dbReference type="CDD" id="cd06261">
    <property type="entry name" value="TM_PBP2"/>
    <property type="match status" value="1"/>
</dbReference>
<keyword evidence="2 7" id="KW-0813">Transport</keyword>
<protein>
    <submittedName>
        <fullName evidence="10">Oligopeptide transport system permease protein</fullName>
    </submittedName>
</protein>
<dbReference type="SUPFAM" id="SSF161098">
    <property type="entry name" value="MetI-like"/>
    <property type="match status" value="1"/>
</dbReference>
<comment type="subcellular location">
    <subcellularLocation>
        <location evidence="1 7">Cell membrane</location>
        <topology evidence="1 7">Multi-pass membrane protein</topology>
    </subcellularLocation>
</comment>
<evidence type="ECO:0000313" key="10">
    <source>
        <dbReference type="EMBL" id="MBB5139478.1"/>
    </source>
</evidence>
<feature type="transmembrane region" description="Helical" evidence="7">
    <location>
        <begin position="254"/>
        <end position="283"/>
    </location>
</feature>
<dbReference type="PANTHER" id="PTHR43386:SF6">
    <property type="entry name" value="ABC TRANSPORTER PERMEASE PROTEIN"/>
    <property type="match status" value="1"/>
</dbReference>
<dbReference type="Gene3D" id="1.10.3720.10">
    <property type="entry name" value="MetI-like"/>
    <property type="match status" value="1"/>
</dbReference>
<feature type="transmembrane region" description="Helical" evidence="7">
    <location>
        <begin position="72"/>
        <end position="93"/>
    </location>
</feature>
<evidence type="ECO:0000313" key="11">
    <source>
        <dbReference type="Proteomes" id="UP000578449"/>
    </source>
</evidence>
<feature type="region of interest" description="Disordered" evidence="8">
    <location>
        <begin position="1"/>
        <end position="56"/>
    </location>
</feature>
<dbReference type="GO" id="GO:0055085">
    <property type="term" value="P:transmembrane transport"/>
    <property type="evidence" value="ECO:0007669"/>
    <property type="project" value="InterPro"/>
</dbReference>
<keyword evidence="4 7" id="KW-0812">Transmembrane</keyword>
<gene>
    <name evidence="10" type="ORF">HNP84_009241</name>
</gene>
<dbReference type="RefSeq" id="WP_185056315.1">
    <property type="nucleotide sequence ID" value="NZ_BAABIX010000032.1"/>
</dbReference>
<evidence type="ECO:0000256" key="1">
    <source>
        <dbReference type="ARBA" id="ARBA00004651"/>
    </source>
</evidence>
<dbReference type="InterPro" id="IPR000515">
    <property type="entry name" value="MetI-like"/>
</dbReference>
<evidence type="ECO:0000256" key="2">
    <source>
        <dbReference type="ARBA" id="ARBA00022448"/>
    </source>
</evidence>
<dbReference type="GO" id="GO:0005886">
    <property type="term" value="C:plasma membrane"/>
    <property type="evidence" value="ECO:0007669"/>
    <property type="project" value="UniProtKB-SubCell"/>
</dbReference>
<dbReference type="EMBL" id="JACHGN010000030">
    <property type="protein sequence ID" value="MBB5139478.1"/>
    <property type="molecule type" value="Genomic_DNA"/>
</dbReference>
<dbReference type="Pfam" id="PF00528">
    <property type="entry name" value="BPD_transp_1"/>
    <property type="match status" value="1"/>
</dbReference>
<reference evidence="10 11" key="1">
    <citation type="submission" date="2020-08" db="EMBL/GenBank/DDBJ databases">
        <title>Genomic Encyclopedia of Type Strains, Phase IV (KMG-IV): sequencing the most valuable type-strain genomes for metagenomic binning, comparative biology and taxonomic classification.</title>
        <authorList>
            <person name="Goeker M."/>
        </authorList>
    </citation>
    <scope>NUCLEOTIDE SEQUENCE [LARGE SCALE GENOMIC DNA]</scope>
    <source>
        <strain evidence="10 11">DSM 45615</strain>
    </source>
</reference>
<keyword evidence="5 7" id="KW-1133">Transmembrane helix</keyword>
<evidence type="ECO:0000256" key="3">
    <source>
        <dbReference type="ARBA" id="ARBA00022475"/>
    </source>
</evidence>
<evidence type="ECO:0000256" key="8">
    <source>
        <dbReference type="SAM" id="MobiDB-lite"/>
    </source>
</evidence>
<dbReference type="PROSITE" id="PS50928">
    <property type="entry name" value="ABC_TM1"/>
    <property type="match status" value="1"/>
</dbReference>
<dbReference type="Proteomes" id="UP000578449">
    <property type="component" value="Unassembled WGS sequence"/>
</dbReference>
<keyword evidence="11" id="KW-1185">Reference proteome</keyword>
<sequence>MSDIRPVGPAHPETEQDAPADAQVTAVGVPEAPPLQERPEQPDAVPVKPKGRRDKPASLWSDAWYDLRRRPLFLGASVLIAVLLVMAIFPQLFTSIDPYDAKTCVLANARQDISAAHWFGTDNQGCDVYARTIYGARNSIVVGVSTTVVTALVGGLLGLIAGFRSGATDTLLSRTTEIFFAIPPILGALLILAMFRTGNVWTVMLALAVLAWPMTFRIMRAAVITAKNQDYVMAARALGAGPWRIMFRHILPNSIAPVIVVATINLGSFIAAEAALSFLGVGIRSPDISWGLMIAEARDRFLEAWEPLLFPAFMLSLTVLAFIMLGDAVRDALDPKLR</sequence>
<dbReference type="AlphaFoldDB" id="A0A840PIW7"/>
<feature type="transmembrane region" description="Helical" evidence="7">
    <location>
        <begin position="201"/>
        <end position="219"/>
    </location>
</feature>
<dbReference type="PANTHER" id="PTHR43386">
    <property type="entry name" value="OLIGOPEPTIDE TRANSPORT SYSTEM PERMEASE PROTEIN APPC"/>
    <property type="match status" value="1"/>
</dbReference>
<dbReference type="InterPro" id="IPR025966">
    <property type="entry name" value="OppC_N"/>
</dbReference>
<feature type="transmembrane region" description="Helical" evidence="7">
    <location>
        <begin position="308"/>
        <end position="329"/>
    </location>
</feature>
<evidence type="ECO:0000256" key="5">
    <source>
        <dbReference type="ARBA" id="ARBA00022989"/>
    </source>
</evidence>
<organism evidence="10 11">
    <name type="scientific">Thermocatellispora tengchongensis</name>
    <dbReference type="NCBI Taxonomy" id="1073253"/>
    <lineage>
        <taxon>Bacteria</taxon>
        <taxon>Bacillati</taxon>
        <taxon>Actinomycetota</taxon>
        <taxon>Actinomycetes</taxon>
        <taxon>Streptosporangiales</taxon>
        <taxon>Streptosporangiaceae</taxon>
        <taxon>Thermocatellispora</taxon>
    </lineage>
</organism>
<dbReference type="Pfam" id="PF12911">
    <property type="entry name" value="OppC_N"/>
    <property type="match status" value="1"/>
</dbReference>
<dbReference type="InterPro" id="IPR035906">
    <property type="entry name" value="MetI-like_sf"/>
</dbReference>
<evidence type="ECO:0000256" key="7">
    <source>
        <dbReference type="RuleBase" id="RU363032"/>
    </source>
</evidence>
<proteinExistence type="inferred from homology"/>
<comment type="similarity">
    <text evidence="7">Belongs to the binding-protein-dependent transport system permease family.</text>
</comment>
<evidence type="ECO:0000256" key="4">
    <source>
        <dbReference type="ARBA" id="ARBA00022692"/>
    </source>
</evidence>
<feature type="transmembrane region" description="Helical" evidence="7">
    <location>
        <begin position="175"/>
        <end position="195"/>
    </location>
</feature>
<feature type="transmembrane region" description="Helical" evidence="7">
    <location>
        <begin position="140"/>
        <end position="163"/>
    </location>
</feature>
<keyword evidence="6 7" id="KW-0472">Membrane</keyword>
<name>A0A840PIW7_9ACTN</name>
<evidence type="ECO:0000259" key="9">
    <source>
        <dbReference type="PROSITE" id="PS50928"/>
    </source>
</evidence>
<evidence type="ECO:0000256" key="6">
    <source>
        <dbReference type="ARBA" id="ARBA00023136"/>
    </source>
</evidence>
<dbReference type="InterPro" id="IPR050366">
    <property type="entry name" value="BP-dependent_transpt_permease"/>
</dbReference>
<keyword evidence="3" id="KW-1003">Cell membrane</keyword>